<dbReference type="Proteomes" id="UP000630528">
    <property type="component" value="Unassembled WGS sequence"/>
</dbReference>
<proteinExistence type="predicted"/>
<comment type="caution">
    <text evidence="2">The sequence shown here is derived from an EMBL/GenBank/DDBJ whole genome shotgun (WGS) entry which is preliminary data.</text>
</comment>
<organism evidence="2 3">
    <name type="scientific">Ramlibacter ginsenosidimutans</name>
    <dbReference type="NCBI Taxonomy" id="502333"/>
    <lineage>
        <taxon>Bacteria</taxon>
        <taxon>Pseudomonadati</taxon>
        <taxon>Pseudomonadota</taxon>
        <taxon>Betaproteobacteria</taxon>
        <taxon>Burkholderiales</taxon>
        <taxon>Comamonadaceae</taxon>
        <taxon>Ramlibacter</taxon>
    </lineage>
</organism>
<name>A0A934WNQ6_9BURK</name>
<feature type="region of interest" description="Disordered" evidence="1">
    <location>
        <begin position="55"/>
        <end position="74"/>
    </location>
</feature>
<evidence type="ECO:0000313" key="3">
    <source>
        <dbReference type="Proteomes" id="UP000630528"/>
    </source>
</evidence>
<dbReference type="AlphaFoldDB" id="A0A934WNQ6"/>
<sequence>MDRMWFVVADEGRARVLERVQPRAALQEVQELRDELAHVRGAELQRDAKGRLYGKGERFMGHTAEPKTDPHRKEARKFARQIADLLEQARNERRYDRVFIVAAPAFLGELRHELPESVRKVLAGELDQDLVNLDTHHLEQRLRALPEHV</sequence>
<accession>A0A934WNQ6</accession>
<evidence type="ECO:0000256" key="1">
    <source>
        <dbReference type="SAM" id="MobiDB-lite"/>
    </source>
</evidence>
<feature type="compositionally biased region" description="Basic and acidic residues" evidence="1">
    <location>
        <begin position="55"/>
        <end position="72"/>
    </location>
</feature>
<gene>
    <name evidence="2" type="ORF">JJB11_17645</name>
</gene>
<protein>
    <submittedName>
        <fullName evidence="2">Host attachment protein</fullName>
    </submittedName>
</protein>
<reference evidence="2" key="1">
    <citation type="journal article" date="2012" name="J. Microbiol. Biotechnol.">
        <title>Ramlibacter ginsenosidimutans sp. nov., with ginsenoside-converting activity.</title>
        <authorList>
            <person name="Wang L."/>
            <person name="An D.S."/>
            <person name="Kim S.G."/>
            <person name="Jin F.X."/>
            <person name="Kim S.C."/>
            <person name="Lee S.T."/>
            <person name="Im W.T."/>
        </authorList>
    </citation>
    <scope>NUCLEOTIDE SEQUENCE</scope>
    <source>
        <strain evidence="2">KACC 17527</strain>
    </source>
</reference>
<evidence type="ECO:0000313" key="2">
    <source>
        <dbReference type="EMBL" id="MBK6007926.1"/>
    </source>
</evidence>
<dbReference type="Pfam" id="PF10116">
    <property type="entry name" value="Host_attach"/>
    <property type="match status" value="1"/>
</dbReference>
<reference evidence="2" key="2">
    <citation type="submission" date="2021-01" db="EMBL/GenBank/DDBJ databases">
        <authorList>
            <person name="Kang M."/>
        </authorList>
    </citation>
    <scope>NUCLEOTIDE SEQUENCE</scope>
    <source>
        <strain evidence="2">KACC 17527</strain>
    </source>
</reference>
<dbReference type="InterPro" id="IPR019291">
    <property type="entry name" value="Host_attachment_protein"/>
</dbReference>
<dbReference type="RefSeq" id="WP_201174377.1">
    <property type="nucleotide sequence ID" value="NZ_JAEPWM010000008.1"/>
</dbReference>
<dbReference type="EMBL" id="JAEPWM010000008">
    <property type="protein sequence ID" value="MBK6007926.1"/>
    <property type="molecule type" value="Genomic_DNA"/>
</dbReference>
<keyword evidence="3" id="KW-1185">Reference proteome</keyword>